<protein>
    <submittedName>
        <fullName evidence="7">Threonine/homoserine/homoserine lactone efflux protein</fullName>
    </submittedName>
</protein>
<feature type="transmembrane region" description="Helical" evidence="6">
    <location>
        <begin position="47"/>
        <end position="72"/>
    </location>
</feature>
<sequence>MNNISFFIHAIVAGFGWGFVAAIPLGPSGMESIKRSLSHGFREGFKVSVGAIIADYFYVLLINLGFSALLSANKKLEGLFWIISGIILILFNKMSHKSDHPIVDRLTNHKYSGMLNGFLVTFLNPMTPSMWLVLSGTLMTTWRTNGYLFYVIALCSMMIGGLCWFAILNVLASKGIKILKDDISEKTSIIMKYIMLALGVGFIAYGTFSLLFQGW</sequence>
<feature type="transmembrane region" description="Helical" evidence="6">
    <location>
        <begin position="115"/>
        <end position="135"/>
    </location>
</feature>
<feature type="transmembrane region" description="Helical" evidence="6">
    <location>
        <begin position="147"/>
        <end position="172"/>
    </location>
</feature>
<feature type="transmembrane region" description="Helical" evidence="6">
    <location>
        <begin position="193"/>
        <end position="212"/>
    </location>
</feature>
<dbReference type="STRING" id="1121302.SAMN02745163_04060"/>
<proteinExistence type="predicted"/>
<name>A0A1M6TJV5_9CLOT</name>
<dbReference type="GO" id="GO:0005886">
    <property type="term" value="C:plasma membrane"/>
    <property type="evidence" value="ECO:0007669"/>
    <property type="project" value="UniProtKB-SubCell"/>
</dbReference>
<dbReference type="EMBL" id="FQZB01000020">
    <property type="protein sequence ID" value="SHK57193.1"/>
    <property type="molecule type" value="Genomic_DNA"/>
</dbReference>
<dbReference type="AlphaFoldDB" id="A0A1M6TJV5"/>
<keyword evidence="8" id="KW-1185">Reference proteome</keyword>
<feature type="transmembrane region" description="Helical" evidence="6">
    <location>
        <begin position="6"/>
        <end position="26"/>
    </location>
</feature>
<evidence type="ECO:0000256" key="3">
    <source>
        <dbReference type="ARBA" id="ARBA00022692"/>
    </source>
</evidence>
<keyword evidence="4 6" id="KW-1133">Transmembrane helix</keyword>
<keyword evidence="5 6" id="KW-0472">Membrane</keyword>
<evidence type="ECO:0000313" key="8">
    <source>
        <dbReference type="Proteomes" id="UP000184310"/>
    </source>
</evidence>
<dbReference type="Pfam" id="PF01810">
    <property type="entry name" value="LysE"/>
    <property type="match status" value="1"/>
</dbReference>
<evidence type="ECO:0000256" key="4">
    <source>
        <dbReference type="ARBA" id="ARBA00022989"/>
    </source>
</evidence>
<accession>A0A1M6TJV5</accession>
<evidence type="ECO:0000256" key="5">
    <source>
        <dbReference type="ARBA" id="ARBA00023136"/>
    </source>
</evidence>
<comment type="subcellular location">
    <subcellularLocation>
        <location evidence="1">Cell membrane</location>
        <topology evidence="1">Multi-pass membrane protein</topology>
    </subcellularLocation>
</comment>
<keyword evidence="3 6" id="KW-0812">Transmembrane</keyword>
<dbReference type="OrthoDB" id="7874789at2"/>
<gene>
    <name evidence="7" type="ORF">SAMN02745163_04060</name>
</gene>
<evidence type="ECO:0000313" key="7">
    <source>
        <dbReference type="EMBL" id="SHK57193.1"/>
    </source>
</evidence>
<dbReference type="InterPro" id="IPR001123">
    <property type="entry name" value="LeuE-type"/>
</dbReference>
<evidence type="ECO:0000256" key="2">
    <source>
        <dbReference type="ARBA" id="ARBA00022475"/>
    </source>
</evidence>
<dbReference type="Proteomes" id="UP000184310">
    <property type="component" value="Unassembled WGS sequence"/>
</dbReference>
<evidence type="ECO:0000256" key="6">
    <source>
        <dbReference type="SAM" id="Phobius"/>
    </source>
</evidence>
<evidence type="ECO:0000256" key="1">
    <source>
        <dbReference type="ARBA" id="ARBA00004651"/>
    </source>
</evidence>
<organism evidence="7 8">
    <name type="scientific">Clostridium cavendishii DSM 21758</name>
    <dbReference type="NCBI Taxonomy" id="1121302"/>
    <lineage>
        <taxon>Bacteria</taxon>
        <taxon>Bacillati</taxon>
        <taxon>Bacillota</taxon>
        <taxon>Clostridia</taxon>
        <taxon>Eubacteriales</taxon>
        <taxon>Clostridiaceae</taxon>
        <taxon>Clostridium</taxon>
    </lineage>
</organism>
<feature type="transmembrane region" description="Helical" evidence="6">
    <location>
        <begin position="78"/>
        <end position="94"/>
    </location>
</feature>
<keyword evidence="2" id="KW-1003">Cell membrane</keyword>
<dbReference type="RefSeq" id="WP_072992575.1">
    <property type="nucleotide sequence ID" value="NZ_FQZB01000020.1"/>
</dbReference>
<dbReference type="PANTHER" id="PTHR30086">
    <property type="entry name" value="ARGININE EXPORTER PROTEIN ARGO"/>
    <property type="match status" value="1"/>
</dbReference>
<dbReference type="PANTHER" id="PTHR30086:SF20">
    <property type="entry name" value="ARGININE EXPORTER PROTEIN ARGO-RELATED"/>
    <property type="match status" value="1"/>
</dbReference>
<reference evidence="7 8" key="1">
    <citation type="submission" date="2016-11" db="EMBL/GenBank/DDBJ databases">
        <authorList>
            <person name="Jaros S."/>
            <person name="Januszkiewicz K."/>
            <person name="Wedrychowicz H."/>
        </authorList>
    </citation>
    <scope>NUCLEOTIDE SEQUENCE [LARGE SCALE GENOMIC DNA]</scope>
    <source>
        <strain evidence="7 8">DSM 21758</strain>
    </source>
</reference>
<dbReference type="GO" id="GO:0015171">
    <property type="term" value="F:amino acid transmembrane transporter activity"/>
    <property type="evidence" value="ECO:0007669"/>
    <property type="project" value="TreeGrafter"/>
</dbReference>